<dbReference type="AlphaFoldDB" id="A0AAX1QYZ0"/>
<feature type="transmembrane region" description="Helical" evidence="7">
    <location>
        <begin position="205"/>
        <end position="228"/>
    </location>
</feature>
<protein>
    <submittedName>
        <fullName evidence="10">ABC transporter permease</fullName>
    </submittedName>
</protein>
<dbReference type="InterPro" id="IPR000515">
    <property type="entry name" value="MetI-like"/>
</dbReference>
<feature type="transmembrane region" description="Helical" evidence="7">
    <location>
        <begin position="243"/>
        <end position="262"/>
    </location>
</feature>
<dbReference type="Pfam" id="PF00528">
    <property type="entry name" value="BPD_transp_1"/>
    <property type="match status" value="1"/>
</dbReference>
<evidence type="ECO:0000256" key="3">
    <source>
        <dbReference type="ARBA" id="ARBA00022475"/>
    </source>
</evidence>
<evidence type="ECO:0000256" key="6">
    <source>
        <dbReference type="ARBA" id="ARBA00023136"/>
    </source>
</evidence>
<feature type="domain" description="ABC transmembrane type-1" evidence="9">
    <location>
        <begin position="169"/>
        <end position="365"/>
    </location>
</feature>
<evidence type="ECO:0000313" key="11">
    <source>
        <dbReference type="Proteomes" id="UP000253077"/>
    </source>
</evidence>
<dbReference type="InterPro" id="IPR045621">
    <property type="entry name" value="BPD_transp_1_N"/>
</dbReference>
<dbReference type="Gene3D" id="1.10.3720.10">
    <property type="entry name" value="MetI-like"/>
    <property type="match status" value="1"/>
</dbReference>
<evidence type="ECO:0000256" key="2">
    <source>
        <dbReference type="ARBA" id="ARBA00022448"/>
    </source>
</evidence>
<evidence type="ECO:0000256" key="1">
    <source>
        <dbReference type="ARBA" id="ARBA00004651"/>
    </source>
</evidence>
<accession>A0AAX1QYZ0</accession>
<evidence type="ECO:0000256" key="4">
    <source>
        <dbReference type="ARBA" id="ARBA00022692"/>
    </source>
</evidence>
<dbReference type="Proteomes" id="UP000253077">
    <property type="component" value="Unassembled WGS sequence"/>
</dbReference>
<feature type="region of interest" description="Disordered" evidence="8">
    <location>
        <begin position="1"/>
        <end position="20"/>
    </location>
</feature>
<evidence type="ECO:0000256" key="8">
    <source>
        <dbReference type="SAM" id="MobiDB-lite"/>
    </source>
</evidence>
<evidence type="ECO:0000256" key="7">
    <source>
        <dbReference type="RuleBase" id="RU363032"/>
    </source>
</evidence>
<comment type="similarity">
    <text evidence="7">Belongs to the binding-protein-dependent transport system permease family.</text>
</comment>
<dbReference type="InterPro" id="IPR035906">
    <property type="entry name" value="MetI-like_sf"/>
</dbReference>
<dbReference type="SUPFAM" id="SSF161098">
    <property type="entry name" value="MetI-like"/>
    <property type="match status" value="1"/>
</dbReference>
<feature type="transmembrane region" description="Helical" evidence="7">
    <location>
        <begin position="169"/>
        <end position="193"/>
    </location>
</feature>
<comment type="caution">
    <text evidence="10">The sequence shown here is derived from an EMBL/GenBank/DDBJ whole genome shotgun (WGS) entry which is preliminary data.</text>
</comment>
<keyword evidence="4 7" id="KW-0812">Transmembrane</keyword>
<sequence>MNQKNSLESNSSQSNYGELPQQSTTLSQKKRVNYSFSNNFVIFGGGRSLKTAADRDHVVDPLIDFFTFDSKFMTFITKSLKLIAEFFLLAWIVITITFFLINSVPGESALTIGITSPEAKKAILAQYGLDRPLGVRYADYLANIFRGEFGVSTSIRPGVEINSFIWSRYLVSFAVGIFSVLLTLVIGIPLGIFVGRKPGGVLDSVSTVIISIISAVPSLVFGLILLLIGKEVGLPFTFDINNFVTYILPGLALSLGSIIVYVQYIKVEMNRELNSMHAKFAYLKGATVNRFVWLHALKPSLFPIATFFPFVILGSFVGALFIEQIFQIPGSGSLFFEAIISKDYNVILLLVIIYSLITIIGYTIRDALYQIIDPRIRRGGK</sequence>
<dbReference type="CDD" id="cd06261">
    <property type="entry name" value="TM_PBP2"/>
    <property type="match status" value="1"/>
</dbReference>
<dbReference type="RefSeq" id="WP_004027117.1">
    <property type="nucleotide sequence ID" value="NZ_CP039963.1"/>
</dbReference>
<dbReference type="GO" id="GO:0055085">
    <property type="term" value="P:transmembrane transport"/>
    <property type="evidence" value="ECO:0007669"/>
    <property type="project" value="InterPro"/>
</dbReference>
<comment type="subcellular location">
    <subcellularLocation>
        <location evidence="1 7">Cell membrane</location>
        <topology evidence="1 7">Multi-pass membrane protein</topology>
    </subcellularLocation>
</comment>
<keyword evidence="6 7" id="KW-0472">Membrane</keyword>
<feature type="transmembrane region" description="Helical" evidence="7">
    <location>
        <begin position="300"/>
        <end position="326"/>
    </location>
</feature>
<name>A0AAX1QYZ0_UREUR</name>
<evidence type="ECO:0000259" key="9">
    <source>
        <dbReference type="PROSITE" id="PS50928"/>
    </source>
</evidence>
<keyword evidence="2 7" id="KW-0813">Transport</keyword>
<dbReference type="PANTHER" id="PTHR30465:SF0">
    <property type="entry name" value="OLIGOPEPTIDE TRANSPORT SYSTEM PERMEASE PROTEIN APPB"/>
    <property type="match status" value="1"/>
</dbReference>
<proteinExistence type="inferred from homology"/>
<dbReference type="PROSITE" id="PS50928">
    <property type="entry name" value="ABC_TM1"/>
    <property type="match status" value="1"/>
</dbReference>
<dbReference type="Pfam" id="PF19300">
    <property type="entry name" value="BPD_transp_1_N"/>
    <property type="match status" value="1"/>
</dbReference>
<organism evidence="10 11">
    <name type="scientific">Ureaplasma urealyticum</name>
    <name type="common">Ureaplasma urealyticum biotype 2</name>
    <dbReference type="NCBI Taxonomy" id="2130"/>
    <lineage>
        <taxon>Bacteria</taxon>
        <taxon>Bacillati</taxon>
        <taxon>Mycoplasmatota</taxon>
        <taxon>Mycoplasmoidales</taxon>
        <taxon>Mycoplasmoidaceae</taxon>
        <taxon>Ureaplasma</taxon>
    </lineage>
</organism>
<dbReference type="PANTHER" id="PTHR30465">
    <property type="entry name" value="INNER MEMBRANE ABC TRANSPORTER"/>
    <property type="match status" value="1"/>
</dbReference>
<keyword evidence="3" id="KW-1003">Cell membrane</keyword>
<evidence type="ECO:0000313" key="10">
    <source>
        <dbReference type="EMBL" id="RCJ00608.1"/>
    </source>
</evidence>
<evidence type="ECO:0000256" key="5">
    <source>
        <dbReference type="ARBA" id="ARBA00022989"/>
    </source>
</evidence>
<keyword evidence="5 7" id="KW-1133">Transmembrane helix</keyword>
<dbReference type="GO" id="GO:0005886">
    <property type="term" value="C:plasma membrane"/>
    <property type="evidence" value="ECO:0007669"/>
    <property type="project" value="UniProtKB-SubCell"/>
</dbReference>
<gene>
    <name evidence="10" type="ORF">DSQ42_03290</name>
</gene>
<dbReference type="EMBL" id="QOKT01000027">
    <property type="protein sequence ID" value="RCJ00608.1"/>
    <property type="molecule type" value="Genomic_DNA"/>
</dbReference>
<feature type="transmembrane region" description="Helical" evidence="7">
    <location>
        <begin position="346"/>
        <end position="368"/>
    </location>
</feature>
<reference evidence="10 11" key="1">
    <citation type="submission" date="2018-07" db="EMBL/GenBank/DDBJ databases">
        <title>Ureaplasma urealyticum 1000 the multidrug-resistant clinical isolate obtained from scrapings of the urogenital tract of a woman with inflammatory diseases of the reproductive organs.</title>
        <authorList>
            <person name="Kolesnikova E.A."/>
            <person name="Alekseeva A.E."/>
            <person name="Brusnigina N.F."/>
            <person name="Makhova M.A."/>
        </authorList>
    </citation>
    <scope>NUCLEOTIDE SEQUENCE [LARGE SCALE GENOMIC DNA]</scope>
    <source>
        <strain evidence="10 11">1000</strain>
    </source>
</reference>
<feature type="transmembrane region" description="Helical" evidence="7">
    <location>
        <begin position="82"/>
        <end position="101"/>
    </location>
</feature>